<feature type="region of interest" description="Disordered" evidence="1">
    <location>
        <begin position="1"/>
        <end position="64"/>
    </location>
</feature>
<sequence length="530" mass="58298">MGSRSAPPSPEEPGAAERSGEDGALGGRYGGGLQRAHASCREGGRPRVSHRHAASEPARPDDRVLTTAEVHDYPSSESGIATDCAQPTQADGYDYDPHASYGFRRTPDYLHAVDCDRLPLDYGMRSHTPDYPRGHASDCDRGHGRAQTARRRTHRYRRSEDDGAHSLDERCARDLDEILPARLAAVNLSREPPPQTWNRNNIAATMERFEPVDYAYAYYDTGQHLSMPSSSKKNCRIRGRGAPSRERSARHNYVTRYGTEENIYEEITDGSRTCPKHRYAPRQSLVSLDRSVVEEEVRRVESRHKRILGELNLSVEAMLMPECESPDSERAEDRDNIEELLRVGPTDELLSPASCNPPDLDSGFSGSSSGASYVGSLRRKPTGSAPHLPAVAYGRGGGVAGVRILPAEDCGPRCIRDHTSPRSSSCGDAKTSGFWNKKSWKKISGFSSSNSINKAGLTGLLVRYTFRRKSGSQGSQGAGPSKHRSDLKCDACLSQRYKYCSRRRPPAALALIKGAALDHNCSRGSPQLFR</sequence>
<keyword evidence="3" id="KW-1185">Reference proteome</keyword>
<feature type="compositionally biased region" description="Gly residues" evidence="1">
    <location>
        <begin position="23"/>
        <end position="33"/>
    </location>
</feature>
<reference evidence="2 3" key="1">
    <citation type="journal article" date="2019" name="Commun. Biol.">
        <title>The bagworm genome reveals a unique fibroin gene that provides high tensile strength.</title>
        <authorList>
            <person name="Kono N."/>
            <person name="Nakamura H."/>
            <person name="Ohtoshi R."/>
            <person name="Tomita M."/>
            <person name="Numata K."/>
            <person name="Arakawa K."/>
        </authorList>
    </citation>
    <scope>NUCLEOTIDE SEQUENCE [LARGE SCALE GENOMIC DNA]</scope>
</reference>
<dbReference type="AlphaFoldDB" id="A0A4C1YEB0"/>
<accession>A0A4C1YEB0</accession>
<dbReference type="STRING" id="151549.A0A4C1YEB0"/>
<dbReference type="Proteomes" id="UP000299102">
    <property type="component" value="Unassembled WGS sequence"/>
</dbReference>
<evidence type="ECO:0000313" key="2">
    <source>
        <dbReference type="EMBL" id="GBP73380.1"/>
    </source>
</evidence>
<dbReference type="EMBL" id="BGZK01001171">
    <property type="protein sequence ID" value="GBP73380.1"/>
    <property type="molecule type" value="Genomic_DNA"/>
</dbReference>
<feature type="region of interest" description="Disordered" evidence="1">
    <location>
        <begin position="227"/>
        <end position="248"/>
    </location>
</feature>
<feature type="compositionally biased region" description="Low complexity" evidence="1">
    <location>
        <begin position="362"/>
        <end position="376"/>
    </location>
</feature>
<organism evidence="2 3">
    <name type="scientific">Eumeta variegata</name>
    <name type="common">Bagworm moth</name>
    <name type="synonym">Eumeta japonica</name>
    <dbReference type="NCBI Taxonomy" id="151549"/>
    <lineage>
        <taxon>Eukaryota</taxon>
        <taxon>Metazoa</taxon>
        <taxon>Ecdysozoa</taxon>
        <taxon>Arthropoda</taxon>
        <taxon>Hexapoda</taxon>
        <taxon>Insecta</taxon>
        <taxon>Pterygota</taxon>
        <taxon>Neoptera</taxon>
        <taxon>Endopterygota</taxon>
        <taxon>Lepidoptera</taxon>
        <taxon>Glossata</taxon>
        <taxon>Ditrysia</taxon>
        <taxon>Tineoidea</taxon>
        <taxon>Psychidae</taxon>
        <taxon>Oiketicinae</taxon>
        <taxon>Eumeta</taxon>
    </lineage>
</organism>
<evidence type="ECO:0000256" key="1">
    <source>
        <dbReference type="SAM" id="MobiDB-lite"/>
    </source>
</evidence>
<protein>
    <submittedName>
        <fullName evidence="2">Uncharacterized protein</fullName>
    </submittedName>
</protein>
<name>A0A4C1YEB0_EUMVA</name>
<gene>
    <name evidence="2" type="ORF">EVAR_60614_1</name>
</gene>
<feature type="compositionally biased region" description="Basic residues" evidence="1">
    <location>
        <begin position="148"/>
        <end position="157"/>
    </location>
</feature>
<dbReference type="OrthoDB" id="7987013at2759"/>
<comment type="caution">
    <text evidence="2">The sequence shown here is derived from an EMBL/GenBank/DDBJ whole genome shotgun (WGS) entry which is preliminary data.</text>
</comment>
<feature type="region of interest" description="Disordered" evidence="1">
    <location>
        <begin position="347"/>
        <end position="389"/>
    </location>
</feature>
<feature type="compositionally biased region" description="Basic and acidic residues" evidence="1">
    <location>
        <begin position="133"/>
        <end position="143"/>
    </location>
</feature>
<feature type="region of interest" description="Disordered" evidence="1">
    <location>
        <begin position="133"/>
        <end position="164"/>
    </location>
</feature>
<proteinExistence type="predicted"/>
<feature type="compositionally biased region" description="Low complexity" evidence="1">
    <location>
        <begin position="1"/>
        <end position="17"/>
    </location>
</feature>
<evidence type="ECO:0000313" key="3">
    <source>
        <dbReference type="Proteomes" id="UP000299102"/>
    </source>
</evidence>